<dbReference type="InterPro" id="IPR041756">
    <property type="entry name" value="M28_SGAP-like"/>
</dbReference>
<feature type="signal peptide" evidence="9">
    <location>
        <begin position="1"/>
        <end position="26"/>
    </location>
</feature>
<dbReference type="Proteomes" id="UP000655868">
    <property type="component" value="Unassembled WGS sequence"/>
</dbReference>
<keyword evidence="2" id="KW-0031">Aminopeptidase</keyword>
<evidence type="ECO:0000313" key="12">
    <source>
        <dbReference type="EMBL" id="MBJ8339614.1"/>
    </source>
</evidence>
<dbReference type="GO" id="GO:0004177">
    <property type="term" value="F:aminopeptidase activity"/>
    <property type="evidence" value="ECO:0007669"/>
    <property type="project" value="UniProtKB-KW"/>
</dbReference>
<comment type="similarity">
    <text evidence="1">Belongs to the peptidase M28 family. M28A subfamily.</text>
</comment>
<dbReference type="InterPro" id="IPR046450">
    <property type="entry name" value="PA_dom_sf"/>
</dbReference>
<evidence type="ECO:0000256" key="9">
    <source>
        <dbReference type="SAM" id="SignalP"/>
    </source>
</evidence>
<dbReference type="InterPro" id="IPR003137">
    <property type="entry name" value="PA_domain"/>
</dbReference>
<evidence type="ECO:0000256" key="1">
    <source>
        <dbReference type="ARBA" id="ARBA00005957"/>
    </source>
</evidence>
<evidence type="ECO:0000313" key="13">
    <source>
        <dbReference type="Proteomes" id="UP000655868"/>
    </source>
</evidence>
<dbReference type="CDD" id="cd03876">
    <property type="entry name" value="M28_SGAP_like"/>
    <property type="match status" value="1"/>
</dbReference>
<evidence type="ECO:0000256" key="7">
    <source>
        <dbReference type="ARBA" id="ARBA00022833"/>
    </source>
</evidence>
<dbReference type="SUPFAM" id="SSF53187">
    <property type="entry name" value="Zn-dependent exopeptidases"/>
    <property type="match status" value="1"/>
</dbReference>
<feature type="region of interest" description="Disordered" evidence="8">
    <location>
        <begin position="462"/>
        <end position="484"/>
    </location>
</feature>
<name>A0A934U355_9NOCA</name>
<feature type="compositionally biased region" description="Basic and acidic residues" evidence="8">
    <location>
        <begin position="473"/>
        <end position="484"/>
    </location>
</feature>
<dbReference type="RefSeq" id="WP_199704342.1">
    <property type="nucleotide sequence ID" value="NZ_JAEMNV010000003.1"/>
</dbReference>
<dbReference type="SUPFAM" id="SSF52025">
    <property type="entry name" value="PA domain"/>
    <property type="match status" value="1"/>
</dbReference>
<organism evidence="12 13">
    <name type="scientific">Antrihabitans stalagmiti</name>
    <dbReference type="NCBI Taxonomy" id="2799499"/>
    <lineage>
        <taxon>Bacteria</taxon>
        <taxon>Bacillati</taxon>
        <taxon>Actinomycetota</taxon>
        <taxon>Actinomycetes</taxon>
        <taxon>Mycobacteriales</taxon>
        <taxon>Nocardiaceae</taxon>
        <taxon>Antrihabitans</taxon>
    </lineage>
</organism>
<keyword evidence="7" id="KW-0862">Zinc</keyword>
<accession>A0A934U355</accession>
<comment type="caution">
    <text evidence="12">The sequence shown here is derived from an EMBL/GenBank/DDBJ whole genome shotgun (WGS) entry which is preliminary data.</text>
</comment>
<evidence type="ECO:0000256" key="8">
    <source>
        <dbReference type="SAM" id="MobiDB-lite"/>
    </source>
</evidence>
<evidence type="ECO:0000259" key="11">
    <source>
        <dbReference type="Pfam" id="PF04389"/>
    </source>
</evidence>
<dbReference type="PANTHER" id="PTHR12147">
    <property type="entry name" value="METALLOPEPTIDASE M28 FAMILY MEMBER"/>
    <property type="match status" value="1"/>
</dbReference>
<keyword evidence="13" id="KW-1185">Reference proteome</keyword>
<dbReference type="AlphaFoldDB" id="A0A934U355"/>
<dbReference type="EMBL" id="JAEMNV010000003">
    <property type="protein sequence ID" value="MBJ8339614.1"/>
    <property type="molecule type" value="Genomic_DNA"/>
</dbReference>
<dbReference type="InterPro" id="IPR045175">
    <property type="entry name" value="M28_fam"/>
</dbReference>
<gene>
    <name evidence="12" type="ORF">JGU71_12020</name>
</gene>
<dbReference type="PANTHER" id="PTHR12147:SF26">
    <property type="entry name" value="PEPTIDASE M28 DOMAIN-CONTAINING PROTEIN"/>
    <property type="match status" value="1"/>
</dbReference>
<protein>
    <submittedName>
        <fullName evidence="12">M28 family peptidase</fullName>
    </submittedName>
</protein>
<feature type="chain" id="PRO_5039343690" evidence="9">
    <location>
        <begin position="27"/>
        <end position="484"/>
    </location>
</feature>
<keyword evidence="4" id="KW-0479">Metal-binding</keyword>
<keyword evidence="5 9" id="KW-0732">Signal</keyword>
<evidence type="ECO:0000256" key="4">
    <source>
        <dbReference type="ARBA" id="ARBA00022723"/>
    </source>
</evidence>
<dbReference type="Pfam" id="PF02225">
    <property type="entry name" value="PA"/>
    <property type="match status" value="1"/>
</dbReference>
<evidence type="ECO:0000256" key="2">
    <source>
        <dbReference type="ARBA" id="ARBA00022438"/>
    </source>
</evidence>
<dbReference type="GO" id="GO:0046872">
    <property type="term" value="F:metal ion binding"/>
    <property type="evidence" value="ECO:0007669"/>
    <property type="project" value="UniProtKB-KW"/>
</dbReference>
<evidence type="ECO:0000256" key="5">
    <source>
        <dbReference type="ARBA" id="ARBA00022729"/>
    </source>
</evidence>
<dbReference type="GO" id="GO:0008235">
    <property type="term" value="F:metalloexopeptidase activity"/>
    <property type="evidence" value="ECO:0007669"/>
    <property type="project" value="InterPro"/>
</dbReference>
<evidence type="ECO:0000259" key="10">
    <source>
        <dbReference type="Pfam" id="PF02225"/>
    </source>
</evidence>
<dbReference type="GO" id="GO:0006508">
    <property type="term" value="P:proteolysis"/>
    <property type="evidence" value="ECO:0007669"/>
    <property type="project" value="UniProtKB-KW"/>
</dbReference>
<dbReference type="InterPro" id="IPR007484">
    <property type="entry name" value="Peptidase_M28"/>
</dbReference>
<feature type="domain" description="Peptidase M28" evidence="11">
    <location>
        <begin position="239"/>
        <end position="455"/>
    </location>
</feature>
<keyword evidence="3" id="KW-0645">Protease</keyword>
<dbReference type="PROSITE" id="PS51257">
    <property type="entry name" value="PROKAR_LIPOPROTEIN"/>
    <property type="match status" value="1"/>
</dbReference>
<evidence type="ECO:0000256" key="6">
    <source>
        <dbReference type="ARBA" id="ARBA00022801"/>
    </source>
</evidence>
<sequence>MRSAIRCAIAGLAVVLGAAACTSSSSDDEPQQGAQVASAVQIDALMAHLENLDRIAKDNDGNRAAGKPGYDASVAYVTDKLKEKGFEVSTPEFEINTFDLKSESLTVGDQQVKVATFGYSPGTDKAGLVTRVVEVPVDDTPGCEASDYDNLDVTGAIVIVRRGICPFAAKQQIAAERGAAALLVAFVGEQVGGGTLGSRDVAKIPTAGIGVGDVPALVAPGANVKLLIDADATTFTTRNIIAQTKTGSADNVVMVGAHLDSVPDGPGINDNGSGSAAILETALQMGSEPDVQNAVRFAWWGGEELGLLGSTDYVSKLSSDERLKIALYLNYDMIASPNPAYLTYDGDDSDKTGEPAGPDGSAAIERMLNAYLLNQGITPEGTDFDGRSDYGPFIEHKIPSGGIFTGAEDKMSADQAQKWGGEADEPFDANYHASGDTLANIDRDAFARNGAAVAYSVETYAQSIDGPNGVPSRADREAARGDEK</sequence>
<dbReference type="Gene3D" id="3.50.30.30">
    <property type="match status" value="1"/>
</dbReference>
<dbReference type="Gene3D" id="3.40.630.10">
    <property type="entry name" value="Zn peptidases"/>
    <property type="match status" value="1"/>
</dbReference>
<feature type="domain" description="PA" evidence="10">
    <location>
        <begin position="133"/>
        <end position="214"/>
    </location>
</feature>
<evidence type="ECO:0000256" key="3">
    <source>
        <dbReference type="ARBA" id="ARBA00022670"/>
    </source>
</evidence>
<keyword evidence="6" id="KW-0378">Hydrolase</keyword>
<proteinExistence type="inferred from homology"/>
<dbReference type="Pfam" id="PF04389">
    <property type="entry name" value="Peptidase_M28"/>
    <property type="match status" value="1"/>
</dbReference>
<reference evidence="12" key="1">
    <citation type="submission" date="2020-12" db="EMBL/GenBank/DDBJ databases">
        <title>Antrihabitans popcorni sp. nov. and Antrihabitans auranticaus sp. nov., isolated from a larva cave.</title>
        <authorList>
            <person name="Lee S.D."/>
            <person name="Kim I.S."/>
        </authorList>
    </citation>
    <scope>NUCLEOTIDE SEQUENCE</scope>
    <source>
        <strain evidence="12">YC3-6</strain>
    </source>
</reference>